<gene>
    <name evidence="2" type="ORF">K3169_03420</name>
</gene>
<evidence type="ECO:0000313" key="2">
    <source>
        <dbReference type="EMBL" id="UXZ96975.1"/>
    </source>
</evidence>
<dbReference type="Pfam" id="PF20249">
    <property type="entry name" value="VasX_N"/>
    <property type="match status" value="1"/>
</dbReference>
<dbReference type="InterPro" id="IPR046864">
    <property type="entry name" value="VasX_N"/>
</dbReference>
<evidence type="ECO:0000313" key="3">
    <source>
        <dbReference type="Proteomes" id="UP001063228"/>
    </source>
</evidence>
<accession>A0ABY6FGB6</accession>
<protein>
    <recommendedName>
        <fullName evidence="1">Toxin VasX N-terminal region domain-containing protein</fullName>
    </recommendedName>
</protein>
<organism evidence="2 3">
    <name type="scientific">Pseudomonas phytophila</name>
    <dbReference type="NCBI Taxonomy" id="2867264"/>
    <lineage>
        <taxon>Bacteria</taxon>
        <taxon>Pseudomonadati</taxon>
        <taxon>Pseudomonadota</taxon>
        <taxon>Gammaproteobacteria</taxon>
        <taxon>Pseudomonadales</taxon>
        <taxon>Pseudomonadaceae</taxon>
        <taxon>Pseudomonas</taxon>
    </lineage>
</organism>
<name>A0ABY6FGB6_9PSED</name>
<proteinExistence type="predicted"/>
<evidence type="ECO:0000259" key="1">
    <source>
        <dbReference type="Pfam" id="PF20249"/>
    </source>
</evidence>
<dbReference type="EMBL" id="CP081201">
    <property type="protein sequence ID" value="UXZ96975.1"/>
    <property type="molecule type" value="Genomic_DNA"/>
</dbReference>
<dbReference type="RefSeq" id="WP_263269971.1">
    <property type="nucleotide sequence ID" value="NZ_CP081201.1"/>
</dbReference>
<feature type="domain" description="Toxin VasX N-terminal region" evidence="1">
    <location>
        <begin position="31"/>
        <end position="166"/>
    </location>
</feature>
<dbReference type="Proteomes" id="UP001063228">
    <property type="component" value="Chromosome"/>
</dbReference>
<reference evidence="2" key="1">
    <citation type="submission" date="2021-08" db="EMBL/GenBank/DDBJ databases">
        <title>Complete genome sequence of Pseudomonas phytophila.</title>
        <authorList>
            <person name="Weir B.S."/>
            <person name="Templeton M.D."/>
            <person name="Arshed S."/>
            <person name="Andersen M.T."/>
            <person name="Jayaraman J."/>
        </authorList>
    </citation>
    <scope>NUCLEOTIDE SEQUENCE</scope>
    <source>
        <strain evidence="2">ICMP 23753</strain>
    </source>
</reference>
<dbReference type="CDD" id="cd20708">
    <property type="entry name" value="MIX_IV"/>
    <property type="match status" value="1"/>
</dbReference>
<sequence>MTNPHITPRGHMANMVARAKPAEAPDAGGFCPLMSQTLQLLPVRYGLVEDLDPSIEIAMPYKLQALPLGFRLLRDGYLYIIDSATGLLHEYQIANGSVTALLFKGDHVIKDLRADVIEADPALAFSRSSVLHVSFSEVQWTAFKCAQVLKVATEREYFMQRVSFENIQRGDARDLIDDRKMAVWLAESSGSWADRPDNTSTKIPYAWEHTPLYRQTILEEFTSQITTAHKRDFLFLAVRDDVGVMRDLAQYQDQVVGQIDAWAKSGTEEGQVERDYLLGCYIESLTQISAAGLSERAEADPALQALLDDLELLAEPERSDTRKTLLEVMTEDNSKHPAPRVEDPGLPADLKARLELIPPSTDPANMYAGHGTRLQALQQYYLEQRFTDTSSAFIARHRQPLWRLYRQMDKRTKELLHGAKFGQRGINDLIDRPRMDAFLKKQREVLQPLNELLEKITHDRVELLIKNRLHRAIWYYDVEDNEQVDHAAITEYACLKDICRSDYALDKVLVWLNLNPAMSRPLFYAAPLSAQTELGVQFSYFINAGWLLIKEAPDSLERLQQWGAGVLLNTKRLSSSTQVNIAAAWGTLAPALHMGIQQALQAFLQQMDKGQLPGMDALFRSLPKATGVTILDAARRENVAFQIASAEDLKALGETVKAVQKERKYLRYLNNEAQESRARHPLWHTSTAAENLKLSRQATQQRLSGLEEQLAKAMSPLADLPSDATHLQPASSGKPGLALVFPAQQHQEIKTVLDNYRRGVTVAPKAGLLGDGAGLLVFVAQVVNFVQVRQETLAQPESAMNYSSYRSSLAATVSAGFGAAQGIADTALSAHAAELAKNFKKAELMGVHVQMGKLHIGLGMVGYISGTIAAVMSLNSSHKNWSDAVRNGNGDAQTGATLSILGNSGFVASNAYGLRETVQAFRHVLSTEASSTARTAAWALAGTRLSTVFFRFNVAGVLFTALELSGSWFYNRNNLSRHDRWLLSTPWSQDAERRRSLPLGEYLKELHGHIQAPRMEIVPSNDDPSNPKPRLFLLHFPKLSADDLALPIGSYASGALLKIGGYQIVRAQHGRDYSPERWTPLKERLQESFQLYQETPLILRLTDISGLLTSPTPGRCDFMLSILLGYRTQEGLYEGLSYDVRFKLTGESGDFSAVDVEHQGDQCPHFGIYPATMPSGKN</sequence>
<keyword evidence="3" id="KW-1185">Reference proteome</keyword>